<feature type="signal peptide" evidence="1">
    <location>
        <begin position="1"/>
        <end position="21"/>
    </location>
</feature>
<dbReference type="RefSeq" id="WP_083966229.1">
    <property type="nucleotide sequence ID" value="NZ_CP014841.1"/>
</dbReference>
<keyword evidence="1" id="KW-0732">Signal</keyword>
<feature type="chain" id="PRO_5007818616" description="Salt-induced outer membrane protein" evidence="1">
    <location>
        <begin position="22"/>
        <end position="277"/>
    </location>
</feature>
<dbReference type="Proteomes" id="UP000077255">
    <property type="component" value="Chromosome"/>
</dbReference>
<evidence type="ECO:0000313" key="2">
    <source>
        <dbReference type="EMBL" id="AND70326.1"/>
    </source>
</evidence>
<evidence type="ECO:0000256" key="1">
    <source>
        <dbReference type="SAM" id="SignalP"/>
    </source>
</evidence>
<protein>
    <recommendedName>
        <fullName evidence="4">Salt-induced outer membrane protein</fullName>
    </recommendedName>
</protein>
<dbReference type="Pfam" id="PF04338">
    <property type="entry name" value="DUF481"/>
    <property type="match status" value="1"/>
</dbReference>
<keyword evidence="3" id="KW-1185">Reference proteome</keyword>
<dbReference type="AlphaFoldDB" id="A0A160N300"/>
<dbReference type="STRING" id="445710.ATSB10_28720"/>
<organism evidence="2 3">
    <name type="scientific">Dyella thiooxydans</name>
    <dbReference type="NCBI Taxonomy" id="445710"/>
    <lineage>
        <taxon>Bacteria</taxon>
        <taxon>Pseudomonadati</taxon>
        <taxon>Pseudomonadota</taxon>
        <taxon>Gammaproteobacteria</taxon>
        <taxon>Lysobacterales</taxon>
        <taxon>Rhodanobacteraceae</taxon>
        <taxon>Dyella</taxon>
    </lineage>
</organism>
<dbReference type="KEGG" id="dtx:ATSB10_28720"/>
<evidence type="ECO:0008006" key="4">
    <source>
        <dbReference type="Google" id="ProtNLM"/>
    </source>
</evidence>
<dbReference type="InterPro" id="IPR007433">
    <property type="entry name" value="DUF481"/>
</dbReference>
<dbReference type="PATRIC" id="fig|445710.3.peg.2868"/>
<dbReference type="EMBL" id="CP014841">
    <property type="protein sequence ID" value="AND70326.1"/>
    <property type="molecule type" value="Genomic_DNA"/>
</dbReference>
<reference evidence="2 3" key="1">
    <citation type="submission" date="2016-02" db="EMBL/GenBank/DDBJ databases">
        <title>Complete genome sequencing and analysis of ATSB10, Dyella thiooxydans isolated from rhizosphere soil of sunflower (Helianthus annuus L.).</title>
        <authorList>
            <person name="Lee Y."/>
            <person name="Hwangbo K."/>
            <person name="Chung H."/>
            <person name="Yoo J."/>
            <person name="Kim K.Y."/>
            <person name="Sa T.M."/>
            <person name="Um Y."/>
            <person name="Madhaiyan M."/>
        </authorList>
    </citation>
    <scope>NUCLEOTIDE SEQUENCE [LARGE SCALE GENOMIC DNA]</scope>
    <source>
        <strain evidence="2 3">ATSB10</strain>
    </source>
</reference>
<proteinExistence type="predicted"/>
<name>A0A160N300_9GAMM</name>
<accession>A0A160N300</accession>
<evidence type="ECO:0000313" key="3">
    <source>
        <dbReference type="Proteomes" id="UP000077255"/>
    </source>
</evidence>
<sequence length="277" mass="29995">MNKTPLALLLAATLMAGHVHAQTTAGGVAAGSDATATDNGGWSGSGEFGFASARGNSRSENLNAKLGLSQENELWRNNFFLNGLRSKGEVSVKDAAGNTVNRFSTTANRYDSGASVGYKLDPRSYIVGALRYEHDDFGANLWQGTVSLGYGYIALKSQRTELSFEIGPGYKRYRPADEQQDVNGTTLKVRQPSQGEAVARGLANFKYRLTDNTAFEDTLLTEAGSKNKYYQNDAGLSVSMTKKMALKLGFQVRYNSDTQPGTKSTDTLTTTNLVYNF</sequence>
<gene>
    <name evidence="2" type="ORF">ATSB10_28720</name>
</gene>
<dbReference type="OrthoDB" id="5292716at2"/>